<reference evidence="2 3" key="1">
    <citation type="journal article" date="2022" name="G3 (Bethesda)">
        <title>Whole-genome sequence and methylome profiling of the almond [Prunus dulcis (Mill.) D.A. Webb] cultivar 'Nonpareil'.</title>
        <authorList>
            <person name="D'Amico-Willman K.M."/>
            <person name="Ouma W.Z."/>
            <person name="Meulia T."/>
            <person name="Sideli G.M."/>
            <person name="Gradziel T.M."/>
            <person name="Fresnedo-Ramirez J."/>
        </authorList>
    </citation>
    <scope>NUCLEOTIDE SEQUENCE [LARGE SCALE GENOMIC DNA]</scope>
    <source>
        <strain evidence="2">Clone GOH B32 T37-40</strain>
    </source>
</reference>
<feature type="region of interest" description="Disordered" evidence="1">
    <location>
        <begin position="70"/>
        <end position="130"/>
    </location>
</feature>
<protein>
    <submittedName>
        <fullName evidence="2">Uncharacterized protein</fullName>
    </submittedName>
</protein>
<evidence type="ECO:0000313" key="3">
    <source>
        <dbReference type="Proteomes" id="UP001054821"/>
    </source>
</evidence>
<gene>
    <name evidence="2" type="ORF">L3X38_036392</name>
</gene>
<accession>A0AAD4V1B2</accession>
<dbReference type="Proteomes" id="UP001054821">
    <property type="component" value="Chromosome 7"/>
</dbReference>
<keyword evidence="3" id="KW-1185">Reference proteome</keyword>
<dbReference type="EMBL" id="JAJFAZ020000007">
    <property type="protein sequence ID" value="KAI5316685.1"/>
    <property type="molecule type" value="Genomic_DNA"/>
</dbReference>
<evidence type="ECO:0000313" key="2">
    <source>
        <dbReference type="EMBL" id="KAI5316685.1"/>
    </source>
</evidence>
<evidence type="ECO:0000256" key="1">
    <source>
        <dbReference type="SAM" id="MobiDB-lite"/>
    </source>
</evidence>
<name>A0AAD4V1B2_PRUDU</name>
<proteinExistence type="predicted"/>
<dbReference type="AlphaFoldDB" id="A0AAD4V1B2"/>
<sequence>MNACLSPSWCVISGEKGKSGNHVFLHCFVDAKPWSNLFREAAVMETDGFELLKENCPLLQSELLKTVAGTEEELSGGGKSRSVWAQFSDGGDTTDRRRHNWEDVGERGQSLWVQSSDGGDARGMSPGQEG</sequence>
<comment type="caution">
    <text evidence="2">The sequence shown here is derived from an EMBL/GenBank/DDBJ whole genome shotgun (WGS) entry which is preliminary data.</text>
</comment>
<organism evidence="2 3">
    <name type="scientific">Prunus dulcis</name>
    <name type="common">Almond</name>
    <name type="synonym">Amygdalus dulcis</name>
    <dbReference type="NCBI Taxonomy" id="3755"/>
    <lineage>
        <taxon>Eukaryota</taxon>
        <taxon>Viridiplantae</taxon>
        <taxon>Streptophyta</taxon>
        <taxon>Embryophyta</taxon>
        <taxon>Tracheophyta</taxon>
        <taxon>Spermatophyta</taxon>
        <taxon>Magnoliopsida</taxon>
        <taxon>eudicotyledons</taxon>
        <taxon>Gunneridae</taxon>
        <taxon>Pentapetalae</taxon>
        <taxon>rosids</taxon>
        <taxon>fabids</taxon>
        <taxon>Rosales</taxon>
        <taxon>Rosaceae</taxon>
        <taxon>Amygdaloideae</taxon>
        <taxon>Amygdaleae</taxon>
        <taxon>Prunus</taxon>
    </lineage>
</organism>